<keyword evidence="1" id="KW-0812">Transmembrane</keyword>
<organism evidence="2 3">
    <name type="scientific">Actinomadura yumaensis</name>
    <dbReference type="NCBI Taxonomy" id="111807"/>
    <lineage>
        <taxon>Bacteria</taxon>
        <taxon>Bacillati</taxon>
        <taxon>Actinomycetota</taxon>
        <taxon>Actinomycetes</taxon>
        <taxon>Streptosporangiales</taxon>
        <taxon>Thermomonosporaceae</taxon>
        <taxon>Actinomadura</taxon>
    </lineage>
</organism>
<keyword evidence="1" id="KW-0472">Membrane</keyword>
<reference evidence="3" key="1">
    <citation type="journal article" date="2019" name="Int. J. Syst. Evol. Microbiol.">
        <title>The Global Catalogue of Microorganisms (GCM) 10K type strain sequencing project: providing services to taxonomists for standard genome sequencing and annotation.</title>
        <authorList>
            <consortium name="The Broad Institute Genomics Platform"/>
            <consortium name="The Broad Institute Genome Sequencing Center for Infectious Disease"/>
            <person name="Wu L."/>
            <person name="Ma J."/>
        </authorList>
    </citation>
    <scope>NUCLEOTIDE SEQUENCE [LARGE SCALE GENOMIC DNA]</scope>
    <source>
        <strain evidence="3">JCM 3369</strain>
    </source>
</reference>
<accession>A0ABW2CYM5</accession>
<evidence type="ECO:0000313" key="2">
    <source>
        <dbReference type="EMBL" id="MFC6886876.1"/>
    </source>
</evidence>
<proteinExistence type="predicted"/>
<dbReference type="EMBL" id="JBHSXS010000062">
    <property type="protein sequence ID" value="MFC6886876.1"/>
    <property type="molecule type" value="Genomic_DNA"/>
</dbReference>
<comment type="caution">
    <text evidence="2">The sequence shown here is derived from an EMBL/GenBank/DDBJ whole genome shotgun (WGS) entry which is preliminary data.</text>
</comment>
<sequence length="68" mass="7218">MTIVGGTHSVWAMGRTILTIVGVVLALWLVVTVIGAIFSMLKLFFFIGLIAVVVMLVVSLISKSAKKG</sequence>
<protein>
    <recommendedName>
        <fullName evidence="4">DUF2207 domain-containing protein</fullName>
    </recommendedName>
</protein>
<feature type="transmembrane region" description="Helical" evidence="1">
    <location>
        <begin position="43"/>
        <end position="62"/>
    </location>
</feature>
<evidence type="ECO:0000256" key="1">
    <source>
        <dbReference type="SAM" id="Phobius"/>
    </source>
</evidence>
<evidence type="ECO:0008006" key="4">
    <source>
        <dbReference type="Google" id="ProtNLM"/>
    </source>
</evidence>
<evidence type="ECO:0000313" key="3">
    <source>
        <dbReference type="Proteomes" id="UP001596380"/>
    </source>
</evidence>
<keyword evidence="1" id="KW-1133">Transmembrane helix</keyword>
<name>A0ABW2CYM5_9ACTN</name>
<gene>
    <name evidence="2" type="ORF">ACFQKB_44430</name>
</gene>
<keyword evidence="3" id="KW-1185">Reference proteome</keyword>
<feature type="transmembrane region" description="Helical" evidence="1">
    <location>
        <begin position="12"/>
        <end position="37"/>
    </location>
</feature>
<dbReference type="Proteomes" id="UP001596380">
    <property type="component" value="Unassembled WGS sequence"/>
</dbReference>
<dbReference type="RefSeq" id="WP_164717135.1">
    <property type="nucleotide sequence ID" value="NZ_JBHSXE010000001.1"/>
</dbReference>